<sequence length="32" mass="3534">MKLGKCTPFHCPKIVLGGSGSIIWHSYAIPYE</sequence>
<reference evidence="1" key="2">
    <citation type="journal article" date="2015" name="Data Brief">
        <title>Shoot transcriptome of the giant reed, Arundo donax.</title>
        <authorList>
            <person name="Barrero R.A."/>
            <person name="Guerrero F.D."/>
            <person name="Moolhuijzen P."/>
            <person name="Goolsby J.A."/>
            <person name="Tidwell J."/>
            <person name="Bellgard S.E."/>
            <person name="Bellgard M.I."/>
        </authorList>
    </citation>
    <scope>NUCLEOTIDE SEQUENCE</scope>
    <source>
        <tissue evidence="1">Shoot tissue taken approximately 20 cm above the soil surface</tissue>
    </source>
</reference>
<name>A0A0A9BGR4_ARUDO</name>
<proteinExistence type="predicted"/>
<reference evidence="1" key="1">
    <citation type="submission" date="2014-09" db="EMBL/GenBank/DDBJ databases">
        <authorList>
            <person name="Magalhaes I.L.F."/>
            <person name="Oliveira U."/>
            <person name="Santos F.R."/>
            <person name="Vidigal T.H.D.A."/>
            <person name="Brescovit A.D."/>
            <person name="Santos A.J."/>
        </authorList>
    </citation>
    <scope>NUCLEOTIDE SEQUENCE</scope>
    <source>
        <tissue evidence="1">Shoot tissue taken approximately 20 cm above the soil surface</tissue>
    </source>
</reference>
<dbReference type="AlphaFoldDB" id="A0A0A9BGR4"/>
<evidence type="ECO:0000313" key="1">
    <source>
        <dbReference type="EMBL" id="JAD63119.1"/>
    </source>
</evidence>
<dbReference type="EMBL" id="GBRH01234776">
    <property type="protein sequence ID" value="JAD63119.1"/>
    <property type="molecule type" value="Transcribed_RNA"/>
</dbReference>
<protein>
    <submittedName>
        <fullName evidence="1">Uncharacterized protein</fullName>
    </submittedName>
</protein>
<accession>A0A0A9BGR4</accession>
<organism evidence="1">
    <name type="scientific">Arundo donax</name>
    <name type="common">Giant reed</name>
    <name type="synonym">Donax arundinaceus</name>
    <dbReference type="NCBI Taxonomy" id="35708"/>
    <lineage>
        <taxon>Eukaryota</taxon>
        <taxon>Viridiplantae</taxon>
        <taxon>Streptophyta</taxon>
        <taxon>Embryophyta</taxon>
        <taxon>Tracheophyta</taxon>
        <taxon>Spermatophyta</taxon>
        <taxon>Magnoliopsida</taxon>
        <taxon>Liliopsida</taxon>
        <taxon>Poales</taxon>
        <taxon>Poaceae</taxon>
        <taxon>PACMAD clade</taxon>
        <taxon>Arundinoideae</taxon>
        <taxon>Arundineae</taxon>
        <taxon>Arundo</taxon>
    </lineage>
</organism>